<dbReference type="GO" id="GO:0009252">
    <property type="term" value="P:peptidoglycan biosynthetic process"/>
    <property type="evidence" value="ECO:0007669"/>
    <property type="project" value="UniProtKB-UniRule"/>
</dbReference>
<dbReference type="GO" id="GO:0071555">
    <property type="term" value="P:cell wall organization"/>
    <property type="evidence" value="ECO:0007669"/>
    <property type="project" value="UniProtKB-UniRule"/>
</dbReference>
<dbReference type="CDD" id="cd13123">
    <property type="entry name" value="MATE_MurJ_like"/>
    <property type="match status" value="1"/>
</dbReference>
<accession>A0AA46I5Y8</accession>
<dbReference type="GO" id="GO:0005886">
    <property type="term" value="C:plasma membrane"/>
    <property type="evidence" value="ECO:0007669"/>
    <property type="project" value="UniProtKB-SubCell"/>
</dbReference>
<evidence type="ECO:0000256" key="9">
    <source>
        <dbReference type="PIRNR" id="PIRNR002869"/>
    </source>
</evidence>
<feature type="transmembrane region" description="Helical" evidence="8">
    <location>
        <begin position="435"/>
        <end position="453"/>
    </location>
</feature>
<dbReference type="AlphaFoldDB" id="A0AA46I5Y8"/>
<feature type="transmembrane region" description="Helical" evidence="8">
    <location>
        <begin position="6"/>
        <end position="30"/>
    </location>
</feature>
<feature type="transmembrane region" description="Helical" evidence="8">
    <location>
        <begin position="123"/>
        <end position="146"/>
    </location>
</feature>
<keyword evidence="5 8" id="KW-0573">Peptidoglycan synthesis</keyword>
<evidence type="ECO:0000256" key="2">
    <source>
        <dbReference type="ARBA" id="ARBA00022475"/>
    </source>
</evidence>
<keyword evidence="7 8" id="KW-0472">Membrane</keyword>
<dbReference type="Proteomes" id="UP000294678">
    <property type="component" value="Unassembled WGS sequence"/>
</dbReference>
<dbReference type="PANTHER" id="PTHR47019:SF1">
    <property type="entry name" value="LIPID II FLIPPASE MURJ"/>
    <property type="match status" value="1"/>
</dbReference>
<dbReference type="Pfam" id="PF03023">
    <property type="entry name" value="MurJ"/>
    <property type="match status" value="1"/>
</dbReference>
<feature type="transmembrane region" description="Helical" evidence="8">
    <location>
        <begin position="348"/>
        <end position="365"/>
    </location>
</feature>
<comment type="caution">
    <text evidence="10">The sequence shown here is derived from an EMBL/GenBank/DDBJ whole genome shotgun (WGS) entry which is preliminary data.</text>
</comment>
<organism evidence="10 11">
    <name type="scientific">Hypnocyclicus thermotrophus</name>
    <dbReference type="NCBI Taxonomy" id="1627895"/>
    <lineage>
        <taxon>Bacteria</taxon>
        <taxon>Fusobacteriati</taxon>
        <taxon>Fusobacteriota</taxon>
        <taxon>Fusobacteriia</taxon>
        <taxon>Fusobacteriales</taxon>
        <taxon>Fusobacteriaceae</taxon>
        <taxon>Hypnocyclicus</taxon>
    </lineage>
</organism>
<keyword evidence="8 9" id="KW-0813">Transport</keyword>
<evidence type="ECO:0000256" key="6">
    <source>
        <dbReference type="ARBA" id="ARBA00022989"/>
    </source>
</evidence>
<dbReference type="InterPro" id="IPR004268">
    <property type="entry name" value="MurJ"/>
</dbReference>
<keyword evidence="8 9" id="KW-0961">Cell wall biogenesis/degradation</keyword>
<comment type="function">
    <text evidence="8 9">Involved in peptidoglycan biosynthesis. Transports lipid-linked peptidoglycan precursors from the inner to the outer leaflet of the cytoplasmic membrane.</text>
</comment>
<feature type="transmembrane region" description="Helical" evidence="8">
    <location>
        <begin position="459"/>
        <end position="478"/>
    </location>
</feature>
<evidence type="ECO:0000256" key="5">
    <source>
        <dbReference type="ARBA" id="ARBA00022984"/>
    </source>
</evidence>
<keyword evidence="3 8" id="KW-0812">Transmembrane</keyword>
<keyword evidence="4 8" id="KW-0133">Cell shape</keyword>
<name>A0AA46I5Y8_9FUSO</name>
<feature type="transmembrane region" description="Helical" evidence="8">
    <location>
        <begin position="377"/>
        <end position="396"/>
    </location>
</feature>
<keyword evidence="2 8" id="KW-1003">Cell membrane</keyword>
<dbReference type="PANTHER" id="PTHR47019">
    <property type="entry name" value="LIPID II FLIPPASE MURJ"/>
    <property type="match status" value="1"/>
</dbReference>
<feature type="transmembrane region" description="Helical" evidence="8">
    <location>
        <begin position="268"/>
        <end position="286"/>
    </location>
</feature>
<sequence length="488" mass="55657">MFRTGIIVMIITMLSRILGLIRTIIIATIFGANYTTDAYFSAFKIANLFRQLLGEGALGTVFIPLYNEKEVKFGEKEAKNLIFSVLNLLFIFLILITALNLFFSKNIISFIANGYDEKTKKLASILLKIMSSYILFIGLSGMICAILNNFKKFIIPASTSLLFNISIIIFAIRYSKNLGVYALATGVTVGGILQLVITLPSFFKIVKIYSFKIDFKDEYLKKIFVLIIPMLAGIFARQINSVFDVYFASYLKSGSVSALENATRIYNLPLGVFAISLSTIIYPHLSKSIEKKDLNEAKSYIEQGLKILAFFIIPSIFILTLYSKNIIFLILGYGKYTNEAIKLTSESLFYYVLGLYFYSAIHLLSRAFYSMKNTKTPVIFSIISIFINIILNYLLIKQLKHIGLALSTSISAMINFLLLYFIFNKRYFKLNLFKIVRFILIVSLIATIAFIVSLYFNNIFIKLFSFVTIYLIIWSYPIKRKGKNVFKY</sequence>
<protein>
    <recommendedName>
        <fullName evidence="8">Probable lipid II flippase MurJ</fullName>
    </recommendedName>
</protein>
<proteinExistence type="inferred from homology"/>
<reference evidence="10 11" key="1">
    <citation type="submission" date="2019-03" db="EMBL/GenBank/DDBJ databases">
        <title>Genomic Encyclopedia of Type Strains, Phase IV (KMG-IV): sequencing the most valuable type-strain genomes for metagenomic binning, comparative biology and taxonomic classification.</title>
        <authorList>
            <person name="Goeker M."/>
        </authorList>
    </citation>
    <scope>NUCLEOTIDE SEQUENCE [LARGE SCALE GENOMIC DNA]</scope>
    <source>
        <strain evidence="10 11">DSM 100055</strain>
    </source>
</reference>
<feature type="transmembrane region" description="Helical" evidence="8">
    <location>
        <begin position="81"/>
        <end position="103"/>
    </location>
</feature>
<keyword evidence="11" id="KW-1185">Reference proteome</keyword>
<dbReference type="HAMAP" id="MF_02078">
    <property type="entry name" value="MurJ_MviN"/>
    <property type="match status" value="1"/>
</dbReference>
<evidence type="ECO:0000256" key="3">
    <source>
        <dbReference type="ARBA" id="ARBA00022692"/>
    </source>
</evidence>
<keyword evidence="6 8" id="KW-1133">Transmembrane helix</keyword>
<evidence type="ECO:0000256" key="4">
    <source>
        <dbReference type="ARBA" id="ARBA00022960"/>
    </source>
</evidence>
<evidence type="ECO:0000256" key="1">
    <source>
        <dbReference type="ARBA" id="ARBA00004651"/>
    </source>
</evidence>
<dbReference type="GO" id="GO:0008360">
    <property type="term" value="P:regulation of cell shape"/>
    <property type="evidence" value="ECO:0007669"/>
    <property type="project" value="UniProtKB-UniRule"/>
</dbReference>
<evidence type="ECO:0000256" key="7">
    <source>
        <dbReference type="ARBA" id="ARBA00023136"/>
    </source>
</evidence>
<feature type="transmembrane region" description="Helical" evidence="8">
    <location>
        <begin position="402"/>
        <end position="423"/>
    </location>
</feature>
<dbReference type="EMBL" id="SOBG01000003">
    <property type="protein sequence ID" value="TDT71446.1"/>
    <property type="molecule type" value="Genomic_DNA"/>
</dbReference>
<dbReference type="PIRSF" id="PIRSF002869">
    <property type="entry name" value="MviN"/>
    <property type="match status" value="1"/>
</dbReference>
<feature type="transmembrane region" description="Helical" evidence="8">
    <location>
        <begin position="223"/>
        <end position="248"/>
    </location>
</feature>
<gene>
    <name evidence="8" type="primary">murJ</name>
    <name evidence="10" type="ORF">EV215_0821</name>
</gene>
<comment type="pathway">
    <text evidence="8">Cell wall biogenesis; peptidoglycan biosynthesis.</text>
</comment>
<feature type="transmembrane region" description="Helical" evidence="8">
    <location>
        <begin position="178"/>
        <end position="203"/>
    </location>
</feature>
<evidence type="ECO:0000256" key="8">
    <source>
        <dbReference type="HAMAP-Rule" id="MF_02078"/>
    </source>
</evidence>
<evidence type="ECO:0000313" key="11">
    <source>
        <dbReference type="Proteomes" id="UP000294678"/>
    </source>
</evidence>
<feature type="transmembrane region" description="Helical" evidence="8">
    <location>
        <begin position="307"/>
        <end position="333"/>
    </location>
</feature>
<feature type="transmembrane region" description="Helical" evidence="8">
    <location>
        <begin position="153"/>
        <end position="172"/>
    </location>
</feature>
<dbReference type="PRINTS" id="PR01806">
    <property type="entry name" value="VIRFACTRMVIN"/>
</dbReference>
<dbReference type="GO" id="GO:0034204">
    <property type="term" value="P:lipid translocation"/>
    <property type="evidence" value="ECO:0007669"/>
    <property type="project" value="TreeGrafter"/>
</dbReference>
<dbReference type="NCBIfam" id="TIGR01695">
    <property type="entry name" value="murJ_mviN"/>
    <property type="match status" value="1"/>
</dbReference>
<comment type="subcellular location">
    <subcellularLocation>
        <location evidence="1 8">Cell membrane</location>
        <topology evidence="1 8">Multi-pass membrane protein</topology>
    </subcellularLocation>
</comment>
<dbReference type="InterPro" id="IPR051050">
    <property type="entry name" value="Lipid_II_flippase_MurJ/MviN"/>
</dbReference>
<dbReference type="GO" id="GO:0015648">
    <property type="term" value="F:lipid-linked peptidoglycan transporter activity"/>
    <property type="evidence" value="ECO:0007669"/>
    <property type="project" value="UniProtKB-UniRule"/>
</dbReference>
<evidence type="ECO:0000313" key="10">
    <source>
        <dbReference type="EMBL" id="TDT71446.1"/>
    </source>
</evidence>
<comment type="similarity">
    <text evidence="8 9">Belongs to the MurJ/MviN family.</text>
</comment>
<dbReference type="RefSeq" id="WP_134112714.1">
    <property type="nucleotide sequence ID" value="NZ_SOBG01000003.1"/>
</dbReference>